<dbReference type="Proteomes" id="UP000626092">
    <property type="component" value="Unassembled WGS sequence"/>
</dbReference>
<organism evidence="2 3">
    <name type="scientific">Rhododendron simsii</name>
    <name type="common">Sims's rhododendron</name>
    <dbReference type="NCBI Taxonomy" id="118357"/>
    <lineage>
        <taxon>Eukaryota</taxon>
        <taxon>Viridiplantae</taxon>
        <taxon>Streptophyta</taxon>
        <taxon>Embryophyta</taxon>
        <taxon>Tracheophyta</taxon>
        <taxon>Spermatophyta</taxon>
        <taxon>Magnoliopsida</taxon>
        <taxon>eudicotyledons</taxon>
        <taxon>Gunneridae</taxon>
        <taxon>Pentapetalae</taxon>
        <taxon>asterids</taxon>
        <taxon>Ericales</taxon>
        <taxon>Ericaceae</taxon>
        <taxon>Ericoideae</taxon>
        <taxon>Rhodoreae</taxon>
        <taxon>Rhododendron</taxon>
    </lineage>
</organism>
<feature type="region of interest" description="Disordered" evidence="1">
    <location>
        <begin position="67"/>
        <end position="88"/>
    </location>
</feature>
<protein>
    <submittedName>
        <fullName evidence="2">Uncharacterized protein</fullName>
    </submittedName>
</protein>
<evidence type="ECO:0000313" key="2">
    <source>
        <dbReference type="EMBL" id="KAF7149810.1"/>
    </source>
</evidence>
<dbReference type="AlphaFoldDB" id="A0A834HCG6"/>
<sequence>MQLHNEVSKTKSLLSTDTWFSRSFPDHILVYNMLDTFTLIVSRNAEDTPLSHFADIPPSQAVSSTHLQAPLLVREKSPESGREAVSLA</sequence>
<name>A0A834HCG6_RHOSS</name>
<comment type="caution">
    <text evidence="2">The sequence shown here is derived from an EMBL/GenBank/DDBJ whole genome shotgun (WGS) entry which is preliminary data.</text>
</comment>
<evidence type="ECO:0000313" key="3">
    <source>
        <dbReference type="Proteomes" id="UP000626092"/>
    </source>
</evidence>
<feature type="compositionally biased region" description="Basic and acidic residues" evidence="1">
    <location>
        <begin position="73"/>
        <end position="82"/>
    </location>
</feature>
<reference evidence="2" key="1">
    <citation type="submission" date="2019-11" db="EMBL/GenBank/DDBJ databases">
        <authorList>
            <person name="Liu Y."/>
            <person name="Hou J."/>
            <person name="Li T.-Q."/>
            <person name="Guan C.-H."/>
            <person name="Wu X."/>
            <person name="Wu H.-Z."/>
            <person name="Ling F."/>
            <person name="Zhang R."/>
            <person name="Shi X.-G."/>
            <person name="Ren J.-P."/>
            <person name="Chen E.-F."/>
            <person name="Sun J.-M."/>
        </authorList>
    </citation>
    <scope>NUCLEOTIDE SEQUENCE</scope>
    <source>
        <strain evidence="2">Adult_tree_wgs_1</strain>
        <tissue evidence="2">Leaves</tissue>
    </source>
</reference>
<proteinExistence type="predicted"/>
<gene>
    <name evidence="2" type="ORF">RHSIM_Rhsim02G0219900</name>
</gene>
<accession>A0A834HCG6</accession>
<keyword evidence="3" id="KW-1185">Reference proteome</keyword>
<dbReference type="EMBL" id="WJXA01000002">
    <property type="protein sequence ID" value="KAF7149810.1"/>
    <property type="molecule type" value="Genomic_DNA"/>
</dbReference>
<evidence type="ECO:0000256" key="1">
    <source>
        <dbReference type="SAM" id="MobiDB-lite"/>
    </source>
</evidence>